<reference evidence="1 2" key="1">
    <citation type="submission" date="2023-02" db="EMBL/GenBank/DDBJ databases">
        <title>LHISI_Scaffold_Assembly.</title>
        <authorList>
            <person name="Stuart O.P."/>
            <person name="Cleave R."/>
            <person name="Magrath M.J.L."/>
            <person name="Mikheyev A.S."/>
        </authorList>
    </citation>
    <scope>NUCLEOTIDE SEQUENCE [LARGE SCALE GENOMIC DNA]</scope>
    <source>
        <strain evidence="1">Daus_M_001</strain>
        <tissue evidence="1">Leg muscle</tissue>
    </source>
</reference>
<keyword evidence="2" id="KW-1185">Reference proteome</keyword>
<sequence>MRVIEMSMEQRWNEGAWETGNSRENPPTNGIVRHDSHLRRSGSIPAVASILCGRAPHLQITDCAPVCRRGRGGGMGVWSISVVTHHVDTPHVIYRVTVERTFPTPLCCTTPTGSGVRWTVASAGVQERGKREIPEKTRRPAASSCTIPTCENPGAIPLGMDPGSPKWEASIVTATPPRHLGRTCFSRIFDGV</sequence>
<evidence type="ECO:0000313" key="2">
    <source>
        <dbReference type="Proteomes" id="UP001159363"/>
    </source>
</evidence>
<dbReference type="Proteomes" id="UP001159363">
    <property type="component" value="Chromosome 4"/>
</dbReference>
<dbReference type="EMBL" id="JARBHB010000005">
    <property type="protein sequence ID" value="KAJ8883013.1"/>
    <property type="molecule type" value="Genomic_DNA"/>
</dbReference>
<comment type="caution">
    <text evidence="1">The sequence shown here is derived from an EMBL/GenBank/DDBJ whole genome shotgun (WGS) entry which is preliminary data.</text>
</comment>
<evidence type="ECO:0000313" key="1">
    <source>
        <dbReference type="EMBL" id="KAJ8883013.1"/>
    </source>
</evidence>
<accession>A0ABQ9HG48</accession>
<name>A0ABQ9HG48_9NEOP</name>
<proteinExistence type="predicted"/>
<protein>
    <submittedName>
        <fullName evidence="1">Uncharacterized protein</fullName>
    </submittedName>
</protein>
<organism evidence="1 2">
    <name type="scientific">Dryococelus australis</name>
    <dbReference type="NCBI Taxonomy" id="614101"/>
    <lineage>
        <taxon>Eukaryota</taxon>
        <taxon>Metazoa</taxon>
        <taxon>Ecdysozoa</taxon>
        <taxon>Arthropoda</taxon>
        <taxon>Hexapoda</taxon>
        <taxon>Insecta</taxon>
        <taxon>Pterygota</taxon>
        <taxon>Neoptera</taxon>
        <taxon>Polyneoptera</taxon>
        <taxon>Phasmatodea</taxon>
        <taxon>Verophasmatodea</taxon>
        <taxon>Anareolatae</taxon>
        <taxon>Phasmatidae</taxon>
        <taxon>Eurycanthinae</taxon>
        <taxon>Dryococelus</taxon>
    </lineage>
</organism>
<gene>
    <name evidence="1" type="ORF">PR048_014852</name>
</gene>